<evidence type="ECO:0000256" key="5">
    <source>
        <dbReference type="RuleBase" id="RU003832"/>
    </source>
</evidence>
<organism evidence="8 9">
    <name type="scientific">Petromyzon marinus</name>
    <name type="common">Sea lamprey</name>
    <dbReference type="NCBI Taxonomy" id="7757"/>
    <lineage>
        <taxon>Eukaryota</taxon>
        <taxon>Metazoa</taxon>
        <taxon>Chordata</taxon>
        <taxon>Craniata</taxon>
        <taxon>Vertebrata</taxon>
        <taxon>Cyclostomata</taxon>
        <taxon>Hyperoartia</taxon>
        <taxon>Petromyzontiformes</taxon>
        <taxon>Petromyzontidae</taxon>
        <taxon>Petromyzon</taxon>
    </lineage>
</organism>
<evidence type="ECO:0000256" key="4">
    <source>
        <dbReference type="ARBA" id="ARBA00022679"/>
    </source>
</evidence>
<evidence type="ECO:0000256" key="3">
    <source>
        <dbReference type="ARBA" id="ARBA00022676"/>
    </source>
</evidence>
<comment type="subcellular location">
    <subcellularLocation>
        <location evidence="5">Golgi apparatus</location>
        <location evidence="5">Golgi stack membrane</location>
        <topology evidence="5">Single-pass type II membrane protein</topology>
    </subcellularLocation>
</comment>
<proteinExistence type="inferred from homology"/>
<dbReference type="PANTHER" id="PTHR11929">
    <property type="entry name" value="ALPHA- 1,3 -FUCOSYLTRANSFERASE"/>
    <property type="match status" value="1"/>
</dbReference>
<dbReference type="KEGG" id="pmrn:116957416"/>
<dbReference type="Proteomes" id="UP001318040">
    <property type="component" value="Chromosome 74"/>
</dbReference>
<evidence type="ECO:0000256" key="2">
    <source>
        <dbReference type="ARBA" id="ARBA00008919"/>
    </source>
</evidence>
<dbReference type="Pfam" id="PF00852">
    <property type="entry name" value="Glyco_transf_10"/>
    <property type="match status" value="2"/>
</dbReference>
<feature type="compositionally biased region" description="Low complexity" evidence="6">
    <location>
        <begin position="184"/>
        <end position="224"/>
    </location>
</feature>
<dbReference type="InterPro" id="IPR038577">
    <property type="entry name" value="GT10-like_C_sf"/>
</dbReference>
<dbReference type="PANTHER" id="PTHR11929:SF145">
    <property type="entry name" value="ALPHA-(1,3)-FUCOSYLTRANSFERASE FUT-1"/>
    <property type="match status" value="1"/>
</dbReference>
<protein>
    <recommendedName>
        <fullName evidence="5">Fucosyltransferase</fullName>
        <ecNumber evidence="5">2.4.1.-</ecNumber>
    </recommendedName>
</protein>
<dbReference type="InterPro" id="IPR001503">
    <property type="entry name" value="Glyco_trans_10"/>
</dbReference>
<evidence type="ECO:0000259" key="7">
    <source>
        <dbReference type="Pfam" id="PF00852"/>
    </source>
</evidence>
<sequence length="365" mass="38686">MKAAGNAHIGRRSNAIRGQRSCVAAPGGISGGRNGCLGVASSSPPCLPACLPPACRLPGASPLRGDECLRLGVSPGCHLSQDARLLSSADAVVFLHRHVRRDLANLPHRYVSLSHTHRHETAYGPDLGVGLHGAPSLRSPAQSKSELVAWVVSHRGAASGRDGYHRELARHLRVAVYGRGTARTALPPAPARTAPARTAPARTAPARTAPARTAPARTAPARTAVPPGDPRAVLSRYLFYLAFENSRSRHYVSEKLWANALGSAAVPVALGPPRADYERALPPGAFLHVDDFASPLELALRLRALAADGAAYGRMHAWRRRYRARSARGWDERLCAVCRRLRRGGGAAEGAAPRGDLAEWFAGGG</sequence>
<keyword evidence="3 5" id="KW-0328">Glycosyltransferase</keyword>
<dbReference type="GO" id="GO:0032580">
    <property type="term" value="C:Golgi cisterna membrane"/>
    <property type="evidence" value="ECO:0007669"/>
    <property type="project" value="UniProtKB-SubCell"/>
</dbReference>
<feature type="domain" description="Fucosyltransferase C-terminal" evidence="7">
    <location>
        <begin position="142"/>
        <end position="184"/>
    </location>
</feature>
<dbReference type="AlphaFoldDB" id="A0AAJ7XI01"/>
<evidence type="ECO:0000256" key="1">
    <source>
        <dbReference type="ARBA" id="ARBA00004922"/>
    </source>
</evidence>
<accession>A0AAJ7XI01</accession>
<keyword evidence="5" id="KW-0333">Golgi apparatus</keyword>
<reference evidence="9" key="1">
    <citation type="submission" date="2025-08" db="UniProtKB">
        <authorList>
            <consortium name="RefSeq"/>
        </authorList>
    </citation>
    <scope>IDENTIFICATION</scope>
    <source>
        <tissue evidence="9">Sperm</tissue>
    </source>
</reference>
<evidence type="ECO:0000313" key="8">
    <source>
        <dbReference type="Proteomes" id="UP001318040"/>
    </source>
</evidence>
<evidence type="ECO:0000313" key="9">
    <source>
        <dbReference type="RefSeq" id="XP_032835429.1"/>
    </source>
</evidence>
<keyword evidence="5" id="KW-0812">Transmembrane</keyword>
<keyword evidence="8" id="KW-1185">Reference proteome</keyword>
<gene>
    <name evidence="9" type="primary">LOC116957416</name>
</gene>
<dbReference type="SUPFAM" id="SSF53756">
    <property type="entry name" value="UDP-Glycosyltransferase/glycogen phosphorylase"/>
    <property type="match status" value="1"/>
</dbReference>
<dbReference type="GO" id="GO:0046920">
    <property type="term" value="F:alpha-(1-&gt;3)-fucosyltransferase activity"/>
    <property type="evidence" value="ECO:0007669"/>
    <property type="project" value="TreeGrafter"/>
</dbReference>
<comment type="similarity">
    <text evidence="2 5">Belongs to the glycosyltransferase 10 family.</text>
</comment>
<keyword evidence="4 5" id="KW-0808">Transferase</keyword>
<feature type="region of interest" description="Disordered" evidence="6">
    <location>
        <begin position="184"/>
        <end position="227"/>
    </location>
</feature>
<feature type="domain" description="Fucosyltransferase C-terminal" evidence="7">
    <location>
        <begin position="231"/>
        <end position="343"/>
    </location>
</feature>
<dbReference type="EC" id="2.4.1.-" evidence="5"/>
<dbReference type="RefSeq" id="XP_032835429.1">
    <property type="nucleotide sequence ID" value="XM_032979538.1"/>
</dbReference>
<dbReference type="CTD" id="2529"/>
<dbReference type="InterPro" id="IPR055270">
    <property type="entry name" value="Glyco_tran_10_C"/>
</dbReference>
<name>A0AAJ7XI01_PETMA</name>
<keyword evidence="5" id="KW-0472">Membrane</keyword>
<dbReference type="Gene3D" id="3.40.50.11660">
    <property type="entry name" value="Glycosyl transferase family 10, C-terminal domain"/>
    <property type="match status" value="1"/>
</dbReference>
<comment type="pathway">
    <text evidence="1">Protein modification; protein glycosylation.</text>
</comment>
<evidence type="ECO:0000256" key="6">
    <source>
        <dbReference type="SAM" id="MobiDB-lite"/>
    </source>
</evidence>